<feature type="region of interest" description="Disordered" evidence="1">
    <location>
        <begin position="1"/>
        <end position="61"/>
    </location>
</feature>
<dbReference type="EMBL" id="KV425950">
    <property type="protein sequence ID" value="KZV95844.1"/>
    <property type="molecule type" value="Genomic_DNA"/>
</dbReference>
<dbReference type="InParanoid" id="A0A165K5X5"/>
<reference evidence="2 3" key="1">
    <citation type="journal article" date="2016" name="Mol. Biol. Evol.">
        <title>Comparative Genomics of Early-Diverging Mushroom-Forming Fungi Provides Insights into the Origins of Lignocellulose Decay Capabilities.</title>
        <authorList>
            <person name="Nagy L.G."/>
            <person name="Riley R."/>
            <person name="Tritt A."/>
            <person name="Adam C."/>
            <person name="Daum C."/>
            <person name="Floudas D."/>
            <person name="Sun H."/>
            <person name="Yadav J.S."/>
            <person name="Pangilinan J."/>
            <person name="Larsson K.H."/>
            <person name="Matsuura K."/>
            <person name="Barry K."/>
            <person name="Labutti K."/>
            <person name="Kuo R."/>
            <person name="Ohm R.A."/>
            <person name="Bhattacharya S.S."/>
            <person name="Shirouzu T."/>
            <person name="Yoshinaga Y."/>
            <person name="Martin F.M."/>
            <person name="Grigoriev I.V."/>
            <person name="Hibbett D.S."/>
        </authorList>
    </citation>
    <scope>NUCLEOTIDE SEQUENCE [LARGE SCALE GENOMIC DNA]</scope>
    <source>
        <strain evidence="2 3">HHB12029</strain>
    </source>
</reference>
<dbReference type="AlphaFoldDB" id="A0A165K5X5"/>
<feature type="compositionally biased region" description="Basic residues" evidence="1">
    <location>
        <begin position="308"/>
        <end position="318"/>
    </location>
</feature>
<evidence type="ECO:0000313" key="3">
    <source>
        <dbReference type="Proteomes" id="UP000077266"/>
    </source>
</evidence>
<feature type="compositionally biased region" description="Polar residues" evidence="1">
    <location>
        <begin position="25"/>
        <end position="43"/>
    </location>
</feature>
<name>A0A165K5X5_EXIGL</name>
<protein>
    <submittedName>
        <fullName evidence="2">Uncharacterized protein</fullName>
    </submittedName>
</protein>
<evidence type="ECO:0000313" key="2">
    <source>
        <dbReference type="EMBL" id="KZV95844.1"/>
    </source>
</evidence>
<gene>
    <name evidence="2" type="ORF">EXIGLDRAFT_706433</name>
</gene>
<keyword evidence="3" id="KW-1185">Reference proteome</keyword>
<dbReference type="Proteomes" id="UP000077266">
    <property type="component" value="Unassembled WGS sequence"/>
</dbReference>
<feature type="region of interest" description="Disordered" evidence="1">
    <location>
        <begin position="302"/>
        <end position="345"/>
    </location>
</feature>
<proteinExistence type="predicted"/>
<feature type="compositionally biased region" description="Low complexity" evidence="1">
    <location>
        <begin position="334"/>
        <end position="345"/>
    </location>
</feature>
<organism evidence="2 3">
    <name type="scientific">Exidia glandulosa HHB12029</name>
    <dbReference type="NCBI Taxonomy" id="1314781"/>
    <lineage>
        <taxon>Eukaryota</taxon>
        <taxon>Fungi</taxon>
        <taxon>Dikarya</taxon>
        <taxon>Basidiomycota</taxon>
        <taxon>Agaricomycotina</taxon>
        <taxon>Agaricomycetes</taxon>
        <taxon>Auriculariales</taxon>
        <taxon>Exidiaceae</taxon>
        <taxon>Exidia</taxon>
    </lineage>
</organism>
<dbReference type="OrthoDB" id="3236341at2759"/>
<sequence length="345" mass="37947">MVYIAFSSPDVSPERPRAQAVPSHDSPTATPRLNAQPASSSPSTRKRARAQSPSDDEDHSVLIRTLVNRKRLNTDSDMELQRFAEQLIMIEANCLFVKQLLEAQAEVTTFTISSELEENITKYTCAFLYSAHTRVYKENAQQVVLAAMRKASVVIPAKTDVGRVGVVVARIGARLTDLRSAMKRKLKASVQEDTQTDLATLASDTVAGSGIQLTVEFYHRLAWLRRYGPDIGFDEHDFWGKIDSALAKVRKDFKGEEYAQHFRSTYRKDIKKFGNVATDVPIVLEAALPDFQKLMDESASVATAPTAVKRKPRQKAKPARVVVSDSPPKAGPSAQAATNADAAAS</sequence>
<accession>A0A165K5X5</accession>
<evidence type="ECO:0000256" key="1">
    <source>
        <dbReference type="SAM" id="MobiDB-lite"/>
    </source>
</evidence>